<dbReference type="Pfam" id="PF25019">
    <property type="entry name" value="LRR_R13L1-DRL21"/>
    <property type="match status" value="1"/>
</dbReference>
<dbReference type="Pfam" id="PF00931">
    <property type="entry name" value="NB-ARC"/>
    <property type="match status" value="1"/>
</dbReference>
<reference evidence="10" key="1">
    <citation type="submission" date="2023-07" db="EMBL/GenBank/DDBJ databases">
        <title>draft genome sequence of fig (Ficus carica).</title>
        <authorList>
            <person name="Takahashi T."/>
            <person name="Nishimura K."/>
        </authorList>
    </citation>
    <scope>NUCLEOTIDE SEQUENCE</scope>
</reference>
<feature type="domain" description="NB-ARC" evidence="7">
    <location>
        <begin position="170"/>
        <end position="337"/>
    </location>
</feature>
<evidence type="ECO:0000256" key="4">
    <source>
        <dbReference type="ARBA" id="ARBA00022821"/>
    </source>
</evidence>
<evidence type="ECO:0000259" key="9">
    <source>
        <dbReference type="Pfam" id="PF25019"/>
    </source>
</evidence>
<dbReference type="SUPFAM" id="SSF52540">
    <property type="entry name" value="P-loop containing nucleoside triphosphate hydrolases"/>
    <property type="match status" value="1"/>
</dbReference>
<evidence type="ECO:0000256" key="6">
    <source>
        <dbReference type="SAM" id="Coils"/>
    </source>
</evidence>
<dbReference type="SMART" id="SM00369">
    <property type="entry name" value="LRR_TYP"/>
    <property type="match status" value="2"/>
</dbReference>
<dbReference type="EMBL" id="BTGU01000007">
    <property type="protein sequence ID" value="GMN37750.1"/>
    <property type="molecule type" value="Genomic_DNA"/>
</dbReference>
<keyword evidence="3" id="KW-0547">Nucleotide-binding</keyword>
<dbReference type="InterPro" id="IPR027417">
    <property type="entry name" value="P-loop_NTPase"/>
</dbReference>
<dbReference type="PANTHER" id="PTHR36766">
    <property type="entry name" value="PLANT BROAD-SPECTRUM MILDEW RESISTANCE PROTEIN RPW8"/>
    <property type="match status" value="1"/>
</dbReference>
<feature type="non-terminal residue" evidence="10">
    <location>
        <position position="1"/>
    </location>
</feature>
<dbReference type="Pfam" id="PF00560">
    <property type="entry name" value="LRR_1"/>
    <property type="match status" value="1"/>
</dbReference>
<evidence type="ECO:0000256" key="3">
    <source>
        <dbReference type="ARBA" id="ARBA00022741"/>
    </source>
</evidence>
<protein>
    <submittedName>
        <fullName evidence="10">Uncharacterized protein</fullName>
    </submittedName>
</protein>
<dbReference type="InterPro" id="IPR003591">
    <property type="entry name" value="Leu-rich_rpt_typical-subtyp"/>
</dbReference>
<dbReference type="InterPro" id="IPR041118">
    <property type="entry name" value="Rx_N"/>
</dbReference>
<evidence type="ECO:0000256" key="5">
    <source>
        <dbReference type="ARBA" id="ARBA00022840"/>
    </source>
</evidence>
<keyword evidence="5" id="KW-0067">ATP-binding</keyword>
<dbReference type="GO" id="GO:0043531">
    <property type="term" value="F:ADP binding"/>
    <property type="evidence" value="ECO:0007669"/>
    <property type="project" value="InterPro"/>
</dbReference>
<feature type="coiled-coil region" evidence="6">
    <location>
        <begin position="42"/>
        <end position="100"/>
    </location>
</feature>
<evidence type="ECO:0000313" key="11">
    <source>
        <dbReference type="Proteomes" id="UP001187192"/>
    </source>
</evidence>
<keyword evidence="11" id="KW-1185">Reference proteome</keyword>
<evidence type="ECO:0000259" key="7">
    <source>
        <dbReference type="Pfam" id="PF00931"/>
    </source>
</evidence>
<sequence length="829" mass="94018">MSAAEIVGGAFFSTLFQTLFDKLGSSLYRSWFQESKVDKRSVEDLELTMSLASQLLDDAEDKQIRNSVVRKWLFQLKEAIDDAEQLLDRINFEALRYKQESKPESSKSKRLKLTPSTFDREIGEIRDTLDRLVSQKDVLGLKVVKERPLERLPAPLADESRVYGRDGDKGRIIELLLSDDLSGDKISVVSIVGMGGLGKTTLAQLVYDNNEVRDHFDLKAWVTVSDEFDIFKLTKQIVGQVMGRENENDRLNKMQTDLREALREKKFLLVLDDVWNQSYDSWDVLQSPFGSAARGSKIVVTTRDEGIAKMMGAKTHYLQLMSNDDCLMLFVEHAFKNVIFDSHQDLLAIGKEIVKKCKGVPLAIKSLAVERCLRAICLSSSWLKVLPESIGDLKHLRYLDLSHNAFEKLPDKLCDLYNLQTLLLTYCRELSKLPTDMGNLVNLRHLDVRGVPLQEMPHEMGNMKDLQALYKFVVGKNNSSDIKQLRGLSHLHGKLKISGLNNVDGGVSEAVLEDKKCLEEIKMRWEAVRDDADNLRKDKDRKVLGALKPHTNVKRLEIRSYGGTEFPSWVGHHSYVSITVVSLIDCVNCCSLPPLGQLSSLQILTIRGCSGVVKIGDEFYGNSSFKIEPFRSLKRFEFEGMLELQEWMFIEGQNGSCFPRLMGLSIIDCPKLEMCLPDDFPRQMDKFFPALEVLQIYDCPRLAQTFLSRNLPSNSRKLFIFSSDTFGWMQNEERFLDWTINENVMTRPEAMYRTTPTFLSIGIGVGDLKATNGWGFQHSTSLKKLTILDCVELQCLAGETLPTSLTSLWIEAVPKLKHLGKGIQHLTSL</sequence>
<evidence type="ECO:0000313" key="10">
    <source>
        <dbReference type="EMBL" id="GMN37750.1"/>
    </source>
</evidence>
<keyword evidence="4" id="KW-0611">Plant defense</keyword>
<dbReference type="InterPro" id="IPR002182">
    <property type="entry name" value="NB-ARC"/>
</dbReference>
<feature type="domain" description="Disease resistance N-terminal" evidence="8">
    <location>
        <begin position="17"/>
        <end position="104"/>
    </location>
</feature>
<dbReference type="PANTHER" id="PTHR36766:SF40">
    <property type="entry name" value="DISEASE RESISTANCE PROTEIN RGA3"/>
    <property type="match status" value="1"/>
</dbReference>
<dbReference type="InterPro" id="IPR032675">
    <property type="entry name" value="LRR_dom_sf"/>
</dbReference>
<evidence type="ECO:0000256" key="1">
    <source>
        <dbReference type="ARBA" id="ARBA00022614"/>
    </source>
</evidence>
<keyword evidence="1" id="KW-0433">Leucine-rich repeat</keyword>
<comment type="caution">
    <text evidence="10">The sequence shown here is derived from an EMBL/GenBank/DDBJ whole genome shotgun (WGS) entry which is preliminary data.</text>
</comment>
<dbReference type="PRINTS" id="PR00364">
    <property type="entry name" value="DISEASERSIST"/>
</dbReference>
<dbReference type="Proteomes" id="UP001187192">
    <property type="component" value="Unassembled WGS sequence"/>
</dbReference>
<gene>
    <name evidence="10" type="ORF">TIFTF001_007075</name>
</gene>
<dbReference type="FunFam" id="3.40.50.300:FF:001091">
    <property type="entry name" value="Probable disease resistance protein At1g61300"/>
    <property type="match status" value="1"/>
</dbReference>
<dbReference type="InterPro" id="IPR001611">
    <property type="entry name" value="Leu-rich_rpt"/>
</dbReference>
<dbReference type="Gene3D" id="3.40.50.300">
    <property type="entry name" value="P-loop containing nucleotide triphosphate hydrolases"/>
    <property type="match status" value="1"/>
</dbReference>
<keyword evidence="2" id="KW-0677">Repeat</keyword>
<dbReference type="InterPro" id="IPR056789">
    <property type="entry name" value="LRR_R13L1-DRL21"/>
</dbReference>
<accession>A0AA88CZB0</accession>
<proteinExistence type="predicted"/>
<dbReference type="Gene3D" id="1.20.5.4130">
    <property type="match status" value="1"/>
</dbReference>
<feature type="domain" description="R13L1/DRL21-like LRR repeat region" evidence="9">
    <location>
        <begin position="482"/>
        <end position="609"/>
    </location>
</feature>
<organism evidence="10 11">
    <name type="scientific">Ficus carica</name>
    <name type="common">Common fig</name>
    <dbReference type="NCBI Taxonomy" id="3494"/>
    <lineage>
        <taxon>Eukaryota</taxon>
        <taxon>Viridiplantae</taxon>
        <taxon>Streptophyta</taxon>
        <taxon>Embryophyta</taxon>
        <taxon>Tracheophyta</taxon>
        <taxon>Spermatophyta</taxon>
        <taxon>Magnoliopsida</taxon>
        <taxon>eudicotyledons</taxon>
        <taxon>Gunneridae</taxon>
        <taxon>Pentapetalae</taxon>
        <taxon>rosids</taxon>
        <taxon>fabids</taxon>
        <taxon>Rosales</taxon>
        <taxon>Moraceae</taxon>
        <taxon>Ficeae</taxon>
        <taxon>Ficus</taxon>
    </lineage>
</organism>
<evidence type="ECO:0000259" key="8">
    <source>
        <dbReference type="Pfam" id="PF18052"/>
    </source>
</evidence>
<name>A0AA88CZB0_FICCA</name>
<dbReference type="SUPFAM" id="SSF52058">
    <property type="entry name" value="L domain-like"/>
    <property type="match status" value="1"/>
</dbReference>
<dbReference type="GO" id="GO:0051707">
    <property type="term" value="P:response to other organism"/>
    <property type="evidence" value="ECO:0007669"/>
    <property type="project" value="UniProtKB-ARBA"/>
</dbReference>
<evidence type="ECO:0000256" key="2">
    <source>
        <dbReference type="ARBA" id="ARBA00022737"/>
    </source>
</evidence>
<dbReference type="PROSITE" id="PS51450">
    <property type="entry name" value="LRR"/>
    <property type="match status" value="1"/>
</dbReference>
<dbReference type="GO" id="GO:0005524">
    <property type="term" value="F:ATP binding"/>
    <property type="evidence" value="ECO:0007669"/>
    <property type="project" value="UniProtKB-KW"/>
</dbReference>
<dbReference type="Gene3D" id="3.80.10.10">
    <property type="entry name" value="Ribonuclease Inhibitor"/>
    <property type="match status" value="1"/>
</dbReference>
<dbReference type="AlphaFoldDB" id="A0AA88CZB0"/>
<dbReference type="Pfam" id="PF18052">
    <property type="entry name" value="Rx_N"/>
    <property type="match status" value="1"/>
</dbReference>
<dbReference type="GO" id="GO:0006952">
    <property type="term" value="P:defense response"/>
    <property type="evidence" value="ECO:0007669"/>
    <property type="project" value="UniProtKB-KW"/>
</dbReference>
<keyword evidence="6" id="KW-0175">Coiled coil</keyword>